<name>A0A835UNS9_VANPL</name>
<protein>
    <submittedName>
        <fullName evidence="1">Uncharacterized protein</fullName>
    </submittedName>
</protein>
<sequence>MNERKIIIFLDYRYGEATEDVEGSEALVRLGKPRRVDNRSGRRGRRTALAFGEHLAVKLQSTTAACSIATL</sequence>
<evidence type="ECO:0000313" key="2">
    <source>
        <dbReference type="Proteomes" id="UP000639772"/>
    </source>
</evidence>
<gene>
    <name evidence="1" type="ORF">HPP92_017651</name>
</gene>
<dbReference type="Proteomes" id="UP000639772">
    <property type="component" value="Chromosome 9"/>
</dbReference>
<dbReference type="EMBL" id="JADCNM010000009">
    <property type="protein sequence ID" value="KAG0468323.1"/>
    <property type="molecule type" value="Genomic_DNA"/>
</dbReference>
<comment type="caution">
    <text evidence="1">The sequence shown here is derived from an EMBL/GenBank/DDBJ whole genome shotgun (WGS) entry which is preliminary data.</text>
</comment>
<dbReference type="AlphaFoldDB" id="A0A835UNS9"/>
<accession>A0A835UNS9</accession>
<reference evidence="1 2" key="1">
    <citation type="journal article" date="2020" name="Nat. Food">
        <title>A phased Vanilla planifolia genome enables genetic improvement of flavour and production.</title>
        <authorList>
            <person name="Hasing T."/>
            <person name="Tang H."/>
            <person name="Brym M."/>
            <person name="Khazi F."/>
            <person name="Huang T."/>
            <person name="Chambers A.H."/>
        </authorList>
    </citation>
    <scope>NUCLEOTIDE SEQUENCE [LARGE SCALE GENOMIC DNA]</scope>
    <source>
        <tissue evidence="1">Leaf</tissue>
    </source>
</reference>
<organism evidence="1 2">
    <name type="scientific">Vanilla planifolia</name>
    <name type="common">Vanilla</name>
    <dbReference type="NCBI Taxonomy" id="51239"/>
    <lineage>
        <taxon>Eukaryota</taxon>
        <taxon>Viridiplantae</taxon>
        <taxon>Streptophyta</taxon>
        <taxon>Embryophyta</taxon>
        <taxon>Tracheophyta</taxon>
        <taxon>Spermatophyta</taxon>
        <taxon>Magnoliopsida</taxon>
        <taxon>Liliopsida</taxon>
        <taxon>Asparagales</taxon>
        <taxon>Orchidaceae</taxon>
        <taxon>Vanilloideae</taxon>
        <taxon>Vanilleae</taxon>
        <taxon>Vanilla</taxon>
    </lineage>
</organism>
<proteinExistence type="predicted"/>
<evidence type="ECO:0000313" key="1">
    <source>
        <dbReference type="EMBL" id="KAG0468323.1"/>
    </source>
</evidence>